<feature type="transmembrane region" description="Helical" evidence="1">
    <location>
        <begin position="213"/>
        <end position="235"/>
    </location>
</feature>
<dbReference type="AlphaFoldDB" id="A0AAI9EBP4"/>
<keyword evidence="1" id="KW-0812">Transmembrane</keyword>
<accession>A0AAI9EBP4</accession>
<proteinExistence type="predicted"/>
<protein>
    <submittedName>
        <fullName evidence="2">Uncharacterized protein</fullName>
    </submittedName>
</protein>
<dbReference type="PANTHER" id="PTHR36978">
    <property type="entry name" value="P-LOOP CONTAINING NUCLEOTIDE TRIPHOSPHATE HYDROLASE"/>
    <property type="match status" value="1"/>
</dbReference>
<comment type="caution">
    <text evidence="2">The sequence shown here is derived from an EMBL/GenBank/DDBJ whole genome shotgun (WGS) entry which is preliminary data.</text>
</comment>
<evidence type="ECO:0000256" key="1">
    <source>
        <dbReference type="SAM" id="Phobius"/>
    </source>
</evidence>
<sequence>MWTALNTLGYTPYHFKEVKKNIQDRHLFCWREALIAKLYGSGKPYGKADFDKLLQHYDAVTDAPAVNFSEELIAAYPDAKVILTKRDPNKWLASILRSYHAVIESKVFRVAAAMDPGFSMLEEVLRLVLCHWTGGDWRNRDKLIEGYHAHNELIRDIVPPENLLEWAPEDGWEPICKFLEKPIPEEPFPHSHKGDRVAEGLTMAARLRLAKGVLQTAVVPVLLTSVACGCLLLEYGGPYWAGVKSVVGSKMGSSWPWILFGTPIVVLKTWSYVTNR</sequence>
<organism evidence="2 3">
    <name type="scientific">Lecanosticta acicola</name>
    <dbReference type="NCBI Taxonomy" id="111012"/>
    <lineage>
        <taxon>Eukaryota</taxon>
        <taxon>Fungi</taxon>
        <taxon>Dikarya</taxon>
        <taxon>Ascomycota</taxon>
        <taxon>Pezizomycotina</taxon>
        <taxon>Dothideomycetes</taxon>
        <taxon>Dothideomycetidae</taxon>
        <taxon>Mycosphaerellales</taxon>
        <taxon>Mycosphaerellaceae</taxon>
        <taxon>Lecanosticta</taxon>
    </lineage>
</organism>
<gene>
    <name evidence="2" type="ORF">LECACI_7A005348</name>
</gene>
<feature type="transmembrane region" description="Helical" evidence="1">
    <location>
        <begin position="255"/>
        <end position="273"/>
    </location>
</feature>
<dbReference type="InterPro" id="IPR040632">
    <property type="entry name" value="Sulfotransfer_4"/>
</dbReference>
<name>A0AAI9EBP4_9PEZI</name>
<keyword evidence="3" id="KW-1185">Reference proteome</keyword>
<keyword evidence="1" id="KW-0472">Membrane</keyword>
<reference evidence="2" key="1">
    <citation type="submission" date="2023-11" db="EMBL/GenBank/DDBJ databases">
        <authorList>
            <person name="Alioto T."/>
            <person name="Alioto T."/>
            <person name="Gomez Garrido J."/>
        </authorList>
    </citation>
    <scope>NUCLEOTIDE SEQUENCE</scope>
</reference>
<dbReference type="EMBL" id="CAVMBE010000034">
    <property type="protein sequence ID" value="CAK4029958.1"/>
    <property type="molecule type" value="Genomic_DNA"/>
</dbReference>
<dbReference type="Gene3D" id="3.40.50.300">
    <property type="entry name" value="P-loop containing nucleotide triphosphate hydrolases"/>
    <property type="match status" value="1"/>
</dbReference>
<evidence type="ECO:0000313" key="2">
    <source>
        <dbReference type="EMBL" id="CAK4029958.1"/>
    </source>
</evidence>
<keyword evidence="1" id="KW-1133">Transmembrane helix</keyword>
<dbReference type="InterPro" id="IPR027417">
    <property type="entry name" value="P-loop_NTPase"/>
</dbReference>
<evidence type="ECO:0000313" key="3">
    <source>
        <dbReference type="Proteomes" id="UP001296104"/>
    </source>
</evidence>
<dbReference type="PANTHER" id="PTHR36978:SF4">
    <property type="entry name" value="P-LOOP CONTAINING NUCLEOSIDE TRIPHOSPHATE HYDROLASE PROTEIN"/>
    <property type="match status" value="1"/>
</dbReference>
<dbReference type="Pfam" id="PF17784">
    <property type="entry name" value="Sulfotransfer_4"/>
    <property type="match status" value="1"/>
</dbReference>
<dbReference type="SUPFAM" id="SSF52540">
    <property type="entry name" value="P-loop containing nucleoside triphosphate hydrolases"/>
    <property type="match status" value="1"/>
</dbReference>
<dbReference type="Proteomes" id="UP001296104">
    <property type="component" value="Unassembled WGS sequence"/>
</dbReference>